<evidence type="ECO:0000313" key="1">
    <source>
        <dbReference type="EMBL" id="QHT00626.1"/>
    </source>
</evidence>
<sequence length="317" mass="37050">MYNYDIFSKICTYLNNKEKIYLMMTCSVTDKFKYKLIYTDFVKDVDVNHLSYYDNFERITTRNPKMRFPKNVQQIILDGSVHHFTHTYRMLGTCTLLFSEKKVYDEKMCVKIPSSVTHLTLCEKGTEYIDLSISNPITHVTFCSTCTRYVKKYITQEVTHLNLNLNKTFNEFIKDCIPNSITYLKFSNWFNQPIGGRIPKSVTHLSFGSDFNQSIKNCIPNSVAHLRLGSGFKRSIKSIPSSVTHLKIGFRYNNFKEQLPTTITHLQMGNRKKNGRYVQNVDDNFECIKDYGITDIVKRYVPKSIIVTFVIPLIIYR</sequence>
<dbReference type="InterPro" id="IPR051251">
    <property type="entry name" value="STK_FNIP-Repeat"/>
</dbReference>
<dbReference type="InterPro" id="IPR008615">
    <property type="entry name" value="FNIP"/>
</dbReference>
<reference evidence="1" key="1">
    <citation type="journal article" date="2020" name="Nature">
        <title>Giant virus diversity and host interactions through global metagenomics.</title>
        <authorList>
            <person name="Schulz F."/>
            <person name="Roux S."/>
            <person name="Paez-Espino D."/>
            <person name="Jungbluth S."/>
            <person name="Walsh D.A."/>
            <person name="Denef V.J."/>
            <person name="McMahon K.D."/>
            <person name="Konstantinidis K.T."/>
            <person name="Eloe-Fadrosh E.A."/>
            <person name="Kyrpides N.C."/>
            <person name="Woyke T."/>
        </authorList>
    </citation>
    <scope>NUCLEOTIDE SEQUENCE</scope>
    <source>
        <strain evidence="1">GVMAG-M-3300020192-26</strain>
    </source>
</reference>
<organism evidence="1">
    <name type="scientific">viral metagenome</name>
    <dbReference type="NCBI Taxonomy" id="1070528"/>
    <lineage>
        <taxon>unclassified sequences</taxon>
        <taxon>metagenomes</taxon>
        <taxon>organismal metagenomes</taxon>
    </lineage>
</organism>
<dbReference type="EMBL" id="MN739357">
    <property type="protein sequence ID" value="QHT00626.1"/>
    <property type="molecule type" value="Genomic_DNA"/>
</dbReference>
<dbReference type="AlphaFoldDB" id="A0A6C0C7C8"/>
<name>A0A6C0C7C8_9ZZZZ</name>
<dbReference type="Gene3D" id="3.80.10.10">
    <property type="entry name" value="Ribonuclease Inhibitor"/>
    <property type="match status" value="1"/>
</dbReference>
<accession>A0A6C0C7C8</accession>
<proteinExistence type="predicted"/>
<protein>
    <submittedName>
        <fullName evidence="1">Uncharacterized protein</fullName>
    </submittedName>
</protein>
<dbReference type="Pfam" id="PF05725">
    <property type="entry name" value="FNIP"/>
    <property type="match status" value="3"/>
</dbReference>
<dbReference type="PANTHER" id="PTHR32134">
    <property type="entry name" value="FNIP REPEAT-CONTAINING PROTEIN"/>
    <property type="match status" value="1"/>
</dbReference>
<dbReference type="InterPro" id="IPR032675">
    <property type="entry name" value="LRR_dom_sf"/>
</dbReference>
<dbReference type="PANTHER" id="PTHR32134:SF184">
    <property type="entry name" value="INACTIVE SERINE_THREONINE-PROTEIN KINASE FNKC-RELATED"/>
    <property type="match status" value="1"/>
</dbReference>